<dbReference type="Proteomes" id="UP000032360">
    <property type="component" value="Unassembled WGS sequence"/>
</dbReference>
<organism evidence="1 2">
    <name type="scientific">Acidithrix ferrooxidans</name>
    <dbReference type="NCBI Taxonomy" id="1280514"/>
    <lineage>
        <taxon>Bacteria</taxon>
        <taxon>Bacillati</taxon>
        <taxon>Actinomycetota</taxon>
        <taxon>Acidimicrobiia</taxon>
        <taxon>Acidimicrobiales</taxon>
        <taxon>Acidimicrobiaceae</taxon>
        <taxon>Acidithrix</taxon>
    </lineage>
</organism>
<accession>A0A0D8HEF0</accession>
<keyword evidence="2" id="KW-1185">Reference proteome</keyword>
<evidence type="ECO:0000313" key="1">
    <source>
        <dbReference type="EMBL" id="KJF16313.1"/>
    </source>
</evidence>
<gene>
    <name evidence="1" type="ORF">AXFE_28160</name>
</gene>
<comment type="caution">
    <text evidence="1">The sequence shown here is derived from an EMBL/GenBank/DDBJ whole genome shotgun (WGS) entry which is preliminary data.</text>
</comment>
<dbReference type="Gene3D" id="1.10.357.10">
    <property type="entry name" value="Tetracycline Repressor, domain 2"/>
    <property type="match status" value="1"/>
</dbReference>
<evidence type="ECO:0000313" key="2">
    <source>
        <dbReference type="Proteomes" id="UP000032360"/>
    </source>
</evidence>
<dbReference type="RefSeq" id="WP_052606501.1">
    <property type="nucleotide sequence ID" value="NZ_JXYS01000088.1"/>
</dbReference>
<dbReference type="EMBL" id="JXYS01000088">
    <property type="protein sequence ID" value="KJF16313.1"/>
    <property type="molecule type" value="Genomic_DNA"/>
</dbReference>
<dbReference type="STRING" id="1280514.AXFE_28160"/>
<dbReference type="OrthoDB" id="5242390at2"/>
<proteinExistence type="predicted"/>
<evidence type="ECO:0008006" key="3">
    <source>
        <dbReference type="Google" id="ProtNLM"/>
    </source>
</evidence>
<reference evidence="1 2" key="1">
    <citation type="submission" date="2015-01" db="EMBL/GenBank/DDBJ databases">
        <title>Draft genome of the acidophilic iron oxidizer Acidithrix ferrooxidans strain Py-F3.</title>
        <authorList>
            <person name="Poehlein A."/>
            <person name="Eisen S."/>
            <person name="Schloemann M."/>
            <person name="Johnson B.D."/>
            <person name="Daniel R."/>
            <person name="Muehling M."/>
        </authorList>
    </citation>
    <scope>NUCLEOTIDE SEQUENCE [LARGE SCALE GENOMIC DNA]</scope>
    <source>
        <strain evidence="1 2">Py-F3</strain>
    </source>
</reference>
<sequence length="300" mass="33047">MSTSVTTDGSSLKPIDELLLRKSLFVAFSILSQASKCEAACLDGDCDHDSHEDLDSVSTTTVPSTNCAIVEFEVILGSASFFEEETPGDPDGRRSRRERNRLLVVDGLLNLYSNGNLRPSVLEIGIASGVSGRSIFRYFSDTDDLVRSAIARAIYRSLPLLEVKLNADATLNDRVGALIDQRITLFSAISPVAMVARLNAPFQPILQEEISRNRRFLRHQIARILGDFLPSSESMDSNMTLLAIDVLSSFEAYCLMVNDQNLSMAQIRDCLFDAIMGIIRQSEYASKGSHGQGSLNRKEE</sequence>
<name>A0A0D8HEF0_9ACTN</name>
<dbReference type="AlphaFoldDB" id="A0A0D8HEF0"/>
<protein>
    <recommendedName>
        <fullName evidence="3">HTH tetR-type domain-containing protein</fullName>
    </recommendedName>
</protein>